<evidence type="ECO:0000256" key="3">
    <source>
        <dbReference type="ARBA" id="ARBA00023315"/>
    </source>
</evidence>
<gene>
    <name evidence="6" type="ORF">C7N83_04680</name>
</gene>
<protein>
    <submittedName>
        <fullName evidence="6">Carnitine acyltransferase</fullName>
    </submittedName>
</protein>
<name>A0A2P7U136_9NEIS</name>
<proteinExistence type="inferred from homology"/>
<dbReference type="OrthoDB" id="1456at2"/>
<evidence type="ECO:0000256" key="1">
    <source>
        <dbReference type="ARBA" id="ARBA00005232"/>
    </source>
</evidence>
<reference evidence="6 7" key="1">
    <citation type="submission" date="2018-03" db="EMBL/GenBank/DDBJ databases">
        <title>Neisseria weixii sp. nov., isolated from the intestinal contents of Tibetan Plateau pika (Ochotona curzoniae) in Yushu, Qinghai Province, China.</title>
        <authorList>
            <person name="Gui Z."/>
        </authorList>
    </citation>
    <scope>NUCLEOTIDE SEQUENCE [LARGE SCALE GENOMIC DNA]</scope>
    <source>
        <strain evidence="6 7">ATCC 51483</strain>
    </source>
</reference>
<evidence type="ECO:0000313" key="7">
    <source>
        <dbReference type="Proteomes" id="UP000241868"/>
    </source>
</evidence>
<dbReference type="InterPro" id="IPR023213">
    <property type="entry name" value="CAT-like_dom_sf"/>
</dbReference>
<evidence type="ECO:0000256" key="4">
    <source>
        <dbReference type="PIRSR" id="PIRSR600542-1"/>
    </source>
</evidence>
<dbReference type="EMBL" id="PXYY01000019">
    <property type="protein sequence ID" value="PSJ80686.1"/>
    <property type="molecule type" value="Genomic_DNA"/>
</dbReference>
<feature type="active site" description="Proton acceptor" evidence="4">
    <location>
        <position position="297"/>
    </location>
</feature>
<dbReference type="RefSeq" id="WP_106740985.1">
    <property type="nucleotide sequence ID" value="NZ_PXYY01000019.1"/>
</dbReference>
<evidence type="ECO:0000256" key="2">
    <source>
        <dbReference type="ARBA" id="ARBA00022679"/>
    </source>
</evidence>
<sequence>MMTPSDLLPVPPLAETAARYLQWVRPLLDDEGFAGLQQRTARFVGHEGAILQQKLLHFADSKQESSWLIDGWLNTYLSAREPLPLVSNVGFAVAAQGRLNGIWGLANWLAAAAAVHADYLRGYIAAEVTPQGKTVCMRQWQVLQGAMRIAEAGCDRYEFAAPDAANRHIGIFWHGYYYRLEALDAAGLPHSAESFQTALVQITGNTVENPYPVTVPTLSGSGQWAEIRLRLLEHAHNDKLLAQMKEDLFHVSLLDEAGLSADEELCLATFRSGCWVYKPLSYCFNLASSHLAIHCEHTWLDGGMIKSLTTRILQKSAEPAKPTAASVPVMSRQEWILGETEKQKWSEWLQQYAQKADKMRVSSCETGWPIQPVKGVSQDALIQFALQYAQLRTWGCVRNTYEAVDVSHFQSGRTECIRPLSAESLALVRALSENKADTALLQAALSEHKNRVKACKTGHGVNRHMLGLQWMANQYSVATEWFDEPAYQLLTEDFLSTSTLGDGNAILRFAFAPTSKGGLGINYTMLPQSWLLTITHTQSQENDVQCFQTAFKEGACKLCTLAFG</sequence>
<dbReference type="AlphaFoldDB" id="A0A2P7U136"/>
<accession>A0A2P7U136</accession>
<dbReference type="GO" id="GO:0016746">
    <property type="term" value="F:acyltransferase activity"/>
    <property type="evidence" value="ECO:0007669"/>
    <property type="project" value="UniProtKB-KW"/>
</dbReference>
<dbReference type="PANTHER" id="PTHR22589">
    <property type="entry name" value="CARNITINE O-ACYLTRANSFERASE"/>
    <property type="match status" value="1"/>
</dbReference>
<dbReference type="InterPro" id="IPR042231">
    <property type="entry name" value="Cho/carn_acyl_trans_2"/>
</dbReference>
<keyword evidence="7" id="KW-1185">Reference proteome</keyword>
<comment type="similarity">
    <text evidence="1">Belongs to the carnitine/choline acetyltransferase family.</text>
</comment>
<dbReference type="SUPFAM" id="SSF52777">
    <property type="entry name" value="CoA-dependent acyltransferases"/>
    <property type="match status" value="2"/>
</dbReference>
<evidence type="ECO:0000313" key="6">
    <source>
        <dbReference type="EMBL" id="PSJ80686.1"/>
    </source>
</evidence>
<comment type="caution">
    <text evidence="6">The sequence shown here is derived from an EMBL/GenBank/DDBJ whole genome shotgun (WGS) entry which is preliminary data.</text>
</comment>
<keyword evidence="2 6" id="KW-0808">Transferase</keyword>
<dbReference type="Gene3D" id="3.30.559.70">
    <property type="entry name" value="Choline/Carnitine o-acyltransferase, domain 2"/>
    <property type="match status" value="1"/>
</dbReference>
<feature type="domain" description="Choline/carnitine acyltransferase" evidence="5">
    <location>
        <begin position="8"/>
        <end position="552"/>
    </location>
</feature>
<keyword evidence="3 6" id="KW-0012">Acyltransferase</keyword>
<dbReference type="Proteomes" id="UP000241868">
    <property type="component" value="Unassembled WGS sequence"/>
</dbReference>
<organism evidence="6 7">
    <name type="scientific">Neisseria iguanae</name>
    <dbReference type="NCBI Taxonomy" id="90242"/>
    <lineage>
        <taxon>Bacteria</taxon>
        <taxon>Pseudomonadati</taxon>
        <taxon>Pseudomonadota</taxon>
        <taxon>Betaproteobacteria</taxon>
        <taxon>Neisseriales</taxon>
        <taxon>Neisseriaceae</taxon>
        <taxon>Neisseria</taxon>
    </lineage>
</organism>
<dbReference type="Pfam" id="PF00755">
    <property type="entry name" value="Carn_acyltransf"/>
    <property type="match status" value="1"/>
</dbReference>
<dbReference type="InterPro" id="IPR000542">
    <property type="entry name" value="Carn_acyl_trans"/>
</dbReference>
<dbReference type="Gene3D" id="3.30.559.10">
    <property type="entry name" value="Chloramphenicol acetyltransferase-like domain"/>
    <property type="match status" value="1"/>
</dbReference>
<evidence type="ECO:0000259" key="5">
    <source>
        <dbReference type="Pfam" id="PF00755"/>
    </source>
</evidence>
<dbReference type="InterPro" id="IPR039551">
    <property type="entry name" value="Cho/carn_acyl_trans"/>
</dbReference>